<proteinExistence type="predicted"/>
<evidence type="ECO:0000313" key="2">
    <source>
        <dbReference type="Proteomes" id="UP000749559"/>
    </source>
</evidence>
<gene>
    <name evidence="1" type="ORF">OFUS_LOCUS7796</name>
</gene>
<reference evidence="1" key="1">
    <citation type="submission" date="2022-03" db="EMBL/GenBank/DDBJ databases">
        <authorList>
            <person name="Martin C."/>
        </authorList>
    </citation>
    <scope>NUCLEOTIDE SEQUENCE</scope>
</reference>
<accession>A0A8J1Y1E4</accession>
<organism evidence="1 2">
    <name type="scientific">Owenia fusiformis</name>
    <name type="common">Polychaete worm</name>
    <dbReference type="NCBI Taxonomy" id="6347"/>
    <lineage>
        <taxon>Eukaryota</taxon>
        <taxon>Metazoa</taxon>
        <taxon>Spiralia</taxon>
        <taxon>Lophotrochozoa</taxon>
        <taxon>Annelida</taxon>
        <taxon>Polychaeta</taxon>
        <taxon>Sedentaria</taxon>
        <taxon>Canalipalpata</taxon>
        <taxon>Sabellida</taxon>
        <taxon>Oweniida</taxon>
        <taxon>Oweniidae</taxon>
        <taxon>Owenia</taxon>
    </lineage>
</organism>
<feature type="non-terminal residue" evidence="1">
    <location>
        <position position="209"/>
    </location>
</feature>
<protein>
    <submittedName>
        <fullName evidence="1">Uncharacterized protein</fullName>
    </submittedName>
</protein>
<name>A0A8J1Y1E4_OWEFU</name>
<dbReference type="EMBL" id="CAIIXF020000004">
    <property type="protein sequence ID" value="CAH1781192.1"/>
    <property type="molecule type" value="Genomic_DNA"/>
</dbReference>
<keyword evidence="2" id="KW-1185">Reference proteome</keyword>
<dbReference type="AlphaFoldDB" id="A0A8J1Y1E4"/>
<evidence type="ECO:0000313" key="1">
    <source>
        <dbReference type="EMBL" id="CAH1781192.1"/>
    </source>
</evidence>
<dbReference type="Proteomes" id="UP000749559">
    <property type="component" value="Unassembled WGS sequence"/>
</dbReference>
<sequence length="209" mass="23377">VGCAEDNFANCVDVQKSFFRSKNIIEITEDVFCEGQQKFVDCIAAKCPIGHAVSTLMVYLRESQLMNKQNMCPNLAFEALMKATDGSFSSVKELDNYVTVTNKCEKKVYRRCLVNYAESISLGMNPCLATMQALHCVERNTIMGCHGDDVAARPYKVTYALANKAFAKLVMAGKCDKFTDTWKYTAQSMNDIKQQFRQIMPTVGPTPGR</sequence>
<comment type="caution">
    <text evidence="1">The sequence shown here is derived from an EMBL/GenBank/DDBJ whole genome shotgun (WGS) entry which is preliminary data.</text>
</comment>